<feature type="transmembrane region" description="Helical" evidence="2">
    <location>
        <begin position="37"/>
        <end position="61"/>
    </location>
</feature>
<dbReference type="AlphaFoldDB" id="A0A0U1LL02"/>
<evidence type="ECO:0000313" key="4">
    <source>
        <dbReference type="Proteomes" id="UP000054383"/>
    </source>
</evidence>
<feature type="region of interest" description="Disordered" evidence="1">
    <location>
        <begin position="71"/>
        <end position="101"/>
    </location>
</feature>
<dbReference type="OrthoDB" id="5421765at2759"/>
<feature type="compositionally biased region" description="Polar residues" evidence="1">
    <location>
        <begin position="82"/>
        <end position="101"/>
    </location>
</feature>
<dbReference type="Proteomes" id="UP000054383">
    <property type="component" value="Unassembled WGS sequence"/>
</dbReference>
<name>A0A0U1LL02_TALIS</name>
<proteinExistence type="predicted"/>
<reference evidence="3 4" key="1">
    <citation type="submission" date="2015-04" db="EMBL/GenBank/DDBJ databases">
        <authorList>
            <person name="Syromyatnikov M.Y."/>
            <person name="Popov V.N."/>
        </authorList>
    </citation>
    <scope>NUCLEOTIDE SEQUENCE [LARGE SCALE GENOMIC DNA]</scope>
    <source>
        <strain evidence="3">WF-38-12</strain>
    </source>
</reference>
<keyword evidence="4" id="KW-1185">Reference proteome</keyword>
<keyword evidence="2" id="KW-0472">Membrane</keyword>
<gene>
    <name evidence="3" type="ORF">PISL3812_01069</name>
</gene>
<evidence type="ECO:0000256" key="2">
    <source>
        <dbReference type="SAM" id="Phobius"/>
    </source>
</evidence>
<dbReference type="OMA" id="QHVENYY"/>
<organism evidence="3 4">
    <name type="scientific">Talaromyces islandicus</name>
    <name type="common">Penicillium islandicum</name>
    <dbReference type="NCBI Taxonomy" id="28573"/>
    <lineage>
        <taxon>Eukaryota</taxon>
        <taxon>Fungi</taxon>
        <taxon>Dikarya</taxon>
        <taxon>Ascomycota</taxon>
        <taxon>Pezizomycotina</taxon>
        <taxon>Eurotiomycetes</taxon>
        <taxon>Eurotiomycetidae</taxon>
        <taxon>Eurotiales</taxon>
        <taxon>Trichocomaceae</taxon>
        <taxon>Talaromyces</taxon>
        <taxon>Talaromyces sect. Islandici</taxon>
    </lineage>
</organism>
<dbReference type="EMBL" id="CVMT01000001">
    <property type="protein sequence ID" value="CRG83714.1"/>
    <property type="molecule type" value="Genomic_DNA"/>
</dbReference>
<evidence type="ECO:0000313" key="3">
    <source>
        <dbReference type="EMBL" id="CRG83714.1"/>
    </source>
</evidence>
<keyword evidence="2" id="KW-1133">Transmembrane helix</keyword>
<evidence type="ECO:0000256" key="1">
    <source>
        <dbReference type="SAM" id="MobiDB-lite"/>
    </source>
</evidence>
<sequence>MATTTDAIQANQDPTTAAAVASTPSCETTSNGVSKGALAGAIVGSIIGTAILAALAAWVLLRRSKSERRGFQRYEREDESTAAISKSDPSSRFLTAKTNNQNYPDGASENLLLSSRRLSKYTLEPADDESVIGRVLGVFDQVSLHVDNYYSHSQPVASLSSPAETARISAFDTPFLPAPLPALLENAKTRRTTITHALVRSLLLAIQPDSGTRGSLLPPLFTPGVRTLDGNDDQELSQATYTWRILTAYLSRHATPEATEENQARQEAAINAFVENFTSSFAPYADPVHSPEDRARHLRSVTTAAADLGRWLFGQPCAFDFVYSGATANGEVVVLPTIVKVLDERGQRLATKAVLCQATTAKRQGSRSWVLYQWRTTTIGRTSKSEILVLTDGHGVDKVINIAGEMTIVKSAAAAKIRGEISRHQRVHDWSTGISRSLFKSMVIHGVRSVIDKVYPFAKYREAYQRIQIGEHIGKVVIDITY</sequence>
<protein>
    <submittedName>
        <fullName evidence="3">Uncharacterized protein</fullName>
    </submittedName>
</protein>
<dbReference type="Gene3D" id="3.90.180.10">
    <property type="entry name" value="Medium-chain alcohol dehydrogenases, catalytic domain"/>
    <property type="match status" value="1"/>
</dbReference>
<keyword evidence="2" id="KW-0812">Transmembrane</keyword>
<accession>A0A0U1LL02</accession>